<proteinExistence type="predicted"/>
<evidence type="ECO:0000313" key="3">
    <source>
        <dbReference type="Proteomes" id="UP000094893"/>
    </source>
</evidence>
<dbReference type="EMBL" id="LWRY01000062">
    <property type="protein sequence ID" value="OCX73853.1"/>
    <property type="molecule type" value="Genomic_DNA"/>
</dbReference>
<dbReference type="STRING" id="930.GCA_002079865_00003"/>
<dbReference type="Proteomes" id="UP000095008">
    <property type="component" value="Unassembled WGS sequence"/>
</dbReference>
<dbReference type="OrthoDB" id="5124853at2"/>
<keyword evidence="4" id="KW-1185">Reference proteome</keyword>
<evidence type="ECO:0000313" key="1">
    <source>
        <dbReference type="EMBL" id="OCX71638.1"/>
    </source>
</evidence>
<evidence type="ECO:0000313" key="4">
    <source>
        <dbReference type="Proteomes" id="UP000095008"/>
    </source>
</evidence>
<accession>A0A1C2ID14</accession>
<organism evidence="2 4">
    <name type="scientific">Acidithiobacillus thiooxidans</name>
    <name type="common">Thiobacillus thiooxidans</name>
    <dbReference type="NCBI Taxonomy" id="930"/>
    <lineage>
        <taxon>Bacteria</taxon>
        <taxon>Pseudomonadati</taxon>
        <taxon>Pseudomonadota</taxon>
        <taxon>Acidithiobacillia</taxon>
        <taxon>Acidithiobacillales</taxon>
        <taxon>Acidithiobacillaceae</taxon>
        <taxon>Acidithiobacillus</taxon>
    </lineage>
</organism>
<sequence>MTTHTIDTATVKRLVEARALRGAAIIGQPGGWSIMLKYGTEERPLGIQRADKPRLWRSLDTCVGYLRDELRIVKVDLLDATQHDAESVLPGKSRPDAAERMRNAFAAAEHDRWFREQVEMGLKEADDPATQWIPHESVERDRARWRANLVRQTENGDS</sequence>
<name>A0A1C2ID14_ACITH</name>
<comment type="caution">
    <text evidence="2">The sequence shown here is derived from an EMBL/GenBank/DDBJ whole genome shotgun (WGS) entry which is preliminary data.</text>
</comment>
<reference evidence="2 3" key="1">
    <citation type="journal article" date="2016" name="Int. J. Mol. Sci.">
        <title>Comparative genomics of the extreme acidophile Acidithiobacillus thiooxidans reveals intraspecific divergence and niche adaptation.</title>
        <authorList>
            <person name="Zhang X."/>
            <person name="Feng X."/>
            <person name="Tao J."/>
            <person name="Ma L."/>
            <person name="Xiao Y."/>
            <person name="Liang Y."/>
            <person name="Liu X."/>
            <person name="Yin H."/>
        </authorList>
    </citation>
    <scope>NUCLEOTIDE SEQUENCE [LARGE SCALE GENOMIC DNA]</scope>
    <source>
        <strain evidence="1 3">A02</strain>
        <strain evidence="2">DXS-W</strain>
    </source>
</reference>
<evidence type="ECO:0000313" key="2">
    <source>
        <dbReference type="EMBL" id="OCX73853.1"/>
    </source>
</evidence>
<dbReference type="Gene3D" id="6.20.450.20">
    <property type="match status" value="1"/>
</dbReference>
<dbReference type="AlphaFoldDB" id="A0A1C2ID14"/>
<dbReference type="Proteomes" id="UP000094893">
    <property type="component" value="Unassembled WGS sequence"/>
</dbReference>
<dbReference type="EMBL" id="LWSA01000161">
    <property type="protein sequence ID" value="OCX71638.1"/>
    <property type="molecule type" value="Genomic_DNA"/>
</dbReference>
<gene>
    <name evidence="2" type="ORF">A6M23_07545</name>
    <name evidence="1" type="ORF">A6P07_11560</name>
</gene>
<protein>
    <submittedName>
        <fullName evidence="2">Uncharacterized protein</fullName>
    </submittedName>
</protein>